<accession>A0A2A2LAU0</accession>
<dbReference type="AlphaFoldDB" id="A0A2A2LAU0"/>
<dbReference type="Proteomes" id="UP000218231">
    <property type="component" value="Unassembled WGS sequence"/>
</dbReference>
<keyword evidence="4" id="KW-1185">Reference proteome</keyword>
<feature type="signal peptide" evidence="1">
    <location>
        <begin position="1"/>
        <end position="18"/>
    </location>
</feature>
<gene>
    <name evidence="3" type="ORF">WR25_19815</name>
</gene>
<proteinExistence type="predicted"/>
<dbReference type="Pfam" id="PF23003">
    <property type="entry name" value="Fn1_2"/>
    <property type="match status" value="3"/>
</dbReference>
<feature type="chain" id="PRO_5012900719" description="Abnormal cell migration protein 18-like fibronectin type I domain-containing protein" evidence="1">
    <location>
        <begin position="19"/>
        <end position="312"/>
    </location>
</feature>
<dbReference type="PANTHER" id="PTHR35572">
    <property type="entry name" value="PROTEIN CBG04538-RELATED"/>
    <property type="match status" value="1"/>
</dbReference>
<dbReference type="STRING" id="2018661.A0A2A2LAU0"/>
<evidence type="ECO:0000256" key="1">
    <source>
        <dbReference type="SAM" id="SignalP"/>
    </source>
</evidence>
<comment type="caution">
    <text evidence="3">The sequence shown here is derived from an EMBL/GenBank/DDBJ whole genome shotgun (WGS) entry which is preliminary data.</text>
</comment>
<dbReference type="InterPro" id="IPR040282">
    <property type="entry name" value="Mig-18-like"/>
</dbReference>
<evidence type="ECO:0000313" key="4">
    <source>
        <dbReference type="Proteomes" id="UP000218231"/>
    </source>
</evidence>
<name>A0A2A2LAU0_9BILA</name>
<dbReference type="InterPro" id="IPR055119">
    <property type="entry name" value="Mig18_Fn1"/>
</dbReference>
<evidence type="ECO:0000259" key="2">
    <source>
        <dbReference type="Pfam" id="PF23003"/>
    </source>
</evidence>
<evidence type="ECO:0000313" key="3">
    <source>
        <dbReference type="EMBL" id="PAV83264.1"/>
    </source>
</evidence>
<feature type="domain" description="Abnormal cell migration protein 18-like fibronectin type I" evidence="2">
    <location>
        <begin position="218"/>
        <end position="281"/>
    </location>
</feature>
<dbReference type="PANTHER" id="PTHR35572:SF4">
    <property type="entry name" value="PROTEIN CBG15747"/>
    <property type="match status" value="1"/>
</dbReference>
<sequence length="312" mass="34804">MIRKLVIDLLLLALLANGQFMSSHSRSFSSFSTGGGVTDGDSKIILTPHGMSQDDEENRIVIPVHDGFIPPLPCMMANAGTHEHGSTFTKNNFHYQCNNGTAEVIACISDDGAVVQLGRTYVNQGVRHKCNVQGDSVTYEQEAMCFENGIHYEIGDSFRNGSFKLTCRKEGIVIEGCYLQNSLNTILMPGESRIVDGKRHECQDMGPGKVRYTVKMLGCVRDGQQFGIGQLWTDKHVRYRCQNDGTLEVLGCVDDDMYIDLGKDLLINGMVHRCYQVDNTTFYHKFACDEGRTLAECIAHSIAMKARRFHRS</sequence>
<protein>
    <recommendedName>
        <fullName evidence="2">Abnormal cell migration protein 18-like fibronectin type I domain-containing protein</fullName>
    </recommendedName>
</protein>
<reference evidence="3 4" key="1">
    <citation type="journal article" date="2017" name="Curr. Biol.">
        <title>Genome architecture and evolution of a unichromosomal asexual nematode.</title>
        <authorList>
            <person name="Fradin H."/>
            <person name="Zegar C."/>
            <person name="Gutwein M."/>
            <person name="Lucas J."/>
            <person name="Kovtun M."/>
            <person name="Corcoran D."/>
            <person name="Baugh L.R."/>
            <person name="Kiontke K."/>
            <person name="Gunsalus K."/>
            <person name="Fitch D.H."/>
            <person name="Piano F."/>
        </authorList>
    </citation>
    <scope>NUCLEOTIDE SEQUENCE [LARGE SCALE GENOMIC DNA]</scope>
    <source>
        <strain evidence="3">PF1309</strain>
    </source>
</reference>
<feature type="domain" description="Abnormal cell migration protein 18-like fibronectin type I" evidence="2">
    <location>
        <begin position="74"/>
        <end position="137"/>
    </location>
</feature>
<feature type="domain" description="Abnormal cell migration protein 18-like fibronectin type I" evidence="2">
    <location>
        <begin position="145"/>
        <end position="205"/>
    </location>
</feature>
<dbReference type="EMBL" id="LIAE01006973">
    <property type="protein sequence ID" value="PAV83264.1"/>
    <property type="molecule type" value="Genomic_DNA"/>
</dbReference>
<dbReference type="OrthoDB" id="5803975at2759"/>
<organism evidence="3 4">
    <name type="scientific">Diploscapter pachys</name>
    <dbReference type="NCBI Taxonomy" id="2018661"/>
    <lineage>
        <taxon>Eukaryota</taxon>
        <taxon>Metazoa</taxon>
        <taxon>Ecdysozoa</taxon>
        <taxon>Nematoda</taxon>
        <taxon>Chromadorea</taxon>
        <taxon>Rhabditida</taxon>
        <taxon>Rhabditina</taxon>
        <taxon>Rhabditomorpha</taxon>
        <taxon>Rhabditoidea</taxon>
        <taxon>Rhabditidae</taxon>
        <taxon>Diploscapter</taxon>
    </lineage>
</organism>
<keyword evidence="1" id="KW-0732">Signal</keyword>